<keyword evidence="3" id="KW-1185">Reference proteome</keyword>
<accession>A0A401Z784</accession>
<dbReference type="PROSITE" id="PS51695">
    <property type="entry name" value="SEDOLISIN"/>
    <property type="match status" value="1"/>
</dbReference>
<dbReference type="PANTHER" id="PTHR14218">
    <property type="entry name" value="PROTEASE S8 TRIPEPTIDYL PEPTIDASE I CLN2"/>
    <property type="match status" value="1"/>
</dbReference>
<dbReference type="Proteomes" id="UP000287224">
    <property type="component" value="Unassembled WGS sequence"/>
</dbReference>
<name>A0A401Z784_9CHLR</name>
<dbReference type="SUPFAM" id="SSF52743">
    <property type="entry name" value="Subtilisin-like"/>
    <property type="match status" value="1"/>
</dbReference>
<gene>
    <name evidence="2" type="ORF">KDAU_00590</name>
</gene>
<comment type="caution">
    <text evidence="2">The sequence shown here is derived from an EMBL/GenBank/DDBJ whole genome shotgun (WGS) entry which is preliminary data.</text>
</comment>
<reference evidence="3" key="1">
    <citation type="submission" date="2018-12" db="EMBL/GenBank/DDBJ databases">
        <title>Tengunoibacter tsumagoiensis gen. nov., sp. nov., Dictyobacter kobayashii sp. nov., D. alpinus sp. nov., and D. joshuensis sp. nov. and description of Dictyobacteraceae fam. nov. within the order Ktedonobacterales isolated from Tengu-no-mugimeshi.</title>
        <authorList>
            <person name="Wang C.M."/>
            <person name="Zheng Y."/>
            <person name="Sakai Y."/>
            <person name="Toyoda A."/>
            <person name="Minakuchi Y."/>
            <person name="Abe K."/>
            <person name="Yokota A."/>
            <person name="Yabe S."/>
        </authorList>
    </citation>
    <scope>NUCLEOTIDE SEQUENCE [LARGE SCALE GENOMIC DNA]</scope>
    <source>
        <strain evidence="3">S-27</strain>
    </source>
</reference>
<dbReference type="EMBL" id="BIFQ01000001">
    <property type="protein sequence ID" value="GCE02730.1"/>
    <property type="molecule type" value="Genomic_DNA"/>
</dbReference>
<dbReference type="CDD" id="cd04056">
    <property type="entry name" value="Peptidases_S53"/>
    <property type="match status" value="1"/>
</dbReference>
<dbReference type="InterPro" id="IPR030400">
    <property type="entry name" value="Sedolisin_dom"/>
</dbReference>
<dbReference type="GO" id="GO:0004252">
    <property type="term" value="F:serine-type endopeptidase activity"/>
    <property type="evidence" value="ECO:0007669"/>
    <property type="project" value="InterPro"/>
</dbReference>
<evidence type="ECO:0000313" key="2">
    <source>
        <dbReference type="EMBL" id="GCE02730.1"/>
    </source>
</evidence>
<dbReference type="RefSeq" id="WP_126594079.1">
    <property type="nucleotide sequence ID" value="NZ_BIFQ01000001.1"/>
</dbReference>
<dbReference type="InterPro" id="IPR050819">
    <property type="entry name" value="Tripeptidyl-peptidase_I"/>
</dbReference>
<protein>
    <recommendedName>
        <fullName evidence="1">Peptidase S53 domain-containing protein</fullName>
    </recommendedName>
</protein>
<proteinExistence type="predicted"/>
<dbReference type="PANTHER" id="PTHR14218:SF15">
    <property type="entry name" value="TRIPEPTIDYL-PEPTIDASE 1"/>
    <property type="match status" value="1"/>
</dbReference>
<dbReference type="InterPro" id="IPR036852">
    <property type="entry name" value="Peptidase_S8/S53_dom_sf"/>
</dbReference>
<dbReference type="GO" id="GO:0008240">
    <property type="term" value="F:tripeptidyl-peptidase activity"/>
    <property type="evidence" value="ECO:0007669"/>
    <property type="project" value="TreeGrafter"/>
</dbReference>
<sequence length="527" mass="58393">MKHVGLVILTVLIFTLICIPHSILPSFASASTNPALTRLLLATRQVSHDIPLDKDAVLINRKQFACLSRLIPPRCYTPRQILQAYQIRPLFEAGITGKGQTIAIIGFFQSPHLFTDVHIFDQLFGLPDPHLTIFAPLGLMPLDRSNRSQLLAAQEINLDVEWAHAIAPDAKINLVLSKSAGIEDLYATTRFAIQHNLGDVLTQSFGFPETAIAVKMLRKEHALFEEARARGISVFASSGDRGTLEPVYNNVLKLISLGPGVEYPASDPLVTSVGGTHLSLSPSGIYQQEEAWSNRLGATGGGFSRRFLRPSYQDGFVGASRTRGVPDVAYVGDPRTGVPIIFSLKQGPAFIPIGGTSAGAPQWAALAVLGNQLAGRRLGFLNPSLYALSKNPFYPHVFHDVLSGSNTLAVHVLRSTVSFPGYNARQGWDPATGLGSPVANRLLIALAQNKLFNPITLHYTKKTTSARMYIPLRRHWHLAFYGFTRHRHYRRIYRRALILHSDYLHCPLYGYVFFHFYHTYTPRRLIC</sequence>
<organism evidence="2 3">
    <name type="scientific">Dictyobacter aurantiacus</name>
    <dbReference type="NCBI Taxonomy" id="1936993"/>
    <lineage>
        <taxon>Bacteria</taxon>
        <taxon>Bacillati</taxon>
        <taxon>Chloroflexota</taxon>
        <taxon>Ktedonobacteria</taxon>
        <taxon>Ktedonobacterales</taxon>
        <taxon>Dictyobacteraceae</taxon>
        <taxon>Dictyobacter</taxon>
    </lineage>
</organism>
<dbReference type="Gene3D" id="3.40.50.200">
    <property type="entry name" value="Peptidase S8/S53 domain"/>
    <property type="match status" value="1"/>
</dbReference>
<evidence type="ECO:0000313" key="3">
    <source>
        <dbReference type="Proteomes" id="UP000287224"/>
    </source>
</evidence>
<dbReference type="GO" id="GO:0006508">
    <property type="term" value="P:proteolysis"/>
    <property type="evidence" value="ECO:0007669"/>
    <property type="project" value="InterPro"/>
</dbReference>
<dbReference type="AlphaFoldDB" id="A0A401Z784"/>
<dbReference type="OrthoDB" id="263396at2"/>
<feature type="domain" description="Peptidase S53" evidence="1">
    <location>
        <begin position="75"/>
        <end position="449"/>
    </location>
</feature>
<evidence type="ECO:0000259" key="1">
    <source>
        <dbReference type="PROSITE" id="PS51695"/>
    </source>
</evidence>